<accession>A0AAV4RZM0</accession>
<reference evidence="1 2" key="1">
    <citation type="submission" date="2021-06" db="EMBL/GenBank/DDBJ databases">
        <title>Caerostris darwini draft genome.</title>
        <authorList>
            <person name="Kono N."/>
            <person name="Arakawa K."/>
        </authorList>
    </citation>
    <scope>NUCLEOTIDE SEQUENCE [LARGE SCALE GENOMIC DNA]</scope>
</reference>
<gene>
    <name evidence="1" type="ORF">CDAR_195781</name>
</gene>
<dbReference type="EMBL" id="BPLQ01007027">
    <property type="protein sequence ID" value="GIY27139.1"/>
    <property type="molecule type" value="Genomic_DNA"/>
</dbReference>
<organism evidence="1 2">
    <name type="scientific">Caerostris darwini</name>
    <dbReference type="NCBI Taxonomy" id="1538125"/>
    <lineage>
        <taxon>Eukaryota</taxon>
        <taxon>Metazoa</taxon>
        <taxon>Ecdysozoa</taxon>
        <taxon>Arthropoda</taxon>
        <taxon>Chelicerata</taxon>
        <taxon>Arachnida</taxon>
        <taxon>Araneae</taxon>
        <taxon>Araneomorphae</taxon>
        <taxon>Entelegynae</taxon>
        <taxon>Araneoidea</taxon>
        <taxon>Araneidae</taxon>
        <taxon>Caerostris</taxon>
    </lineage>
</organism>
<evidence type="ECO:0000313" key="1">
    <source>
        <dbReference type="EMBL" id="GIY27139.1"/>
    </source>
</evidence>
<comment type="caution">
    <text evidence="1">The sequence shown here is derived from an EMBL/GenBank/DDBJ whole genome shotgun (WGS) entry which is preliminary data.</text>
</comment>
<name>A0AAV4RZM0_9ARAC</name>
<dbReference type="AlphaFoldDB" id="A0AAV4RZM0"/>
<sequence length="119" mass="13893">MIWITKSRRKQSVDEGIQPIDDGNVLLKCLRTANPKRWCYMSRFTFAVTSDKLERTHSRKIRYFAVVMCDVKRYDSTKLGTVRFIVGFFSARKYRLHLMNTPSLNSTQVGKFTSRALCC</sequence>
<dbReference type="Proteomes" id="UP001054837">
    <property type="component" value="Unassembled WGS sequence"/>
</dbReference>
<protein>
    <submittedName>
        <fullName evidence="1">Uncharacterized protein</fullName>
    </submittedName>
</protein>
<keyword evidence="2" id="KW-1185">Reference proteome</keyword>
<evidence type="ECO:0000313" key="2">
    <source>
        <dbReference type="Proteomes" id="UP001054837"/>
    </source>
</evidence>
<proteinExistence type="predicted"/>